<protein>
    <submittedName>
        <fullName evidence="6">DoxX family protein</fullName>
    </submittedName>
</protein>
<sequence>MKNKIAYYFSTGAFSLMALGGSFMYLSMSDVVVHSFSSELVDGFNALGFPAWLIIPMGIAKLLGVVALWAPLPKLIREWAYAGFFFNSLLAIGAHVFNPINPNDTEFGGAVVALILILVSRITLHVKELK</sequence>
<reference evidence="6" key="1">
    <citation type="submission" date="2021-03" db="EMBL/GenBank/DDBJ databases">
        <title>Acanthopleuribacteraceae sp. M133.</title>
        <authorList>
            <person name="Wang G."/>
        </authorList>
    </citation>
    <scope>NUCLEOTIDE SEQUENCE</scope>
    <source>
        <strain evidence="6">M133</strain>
    </source>
</reference>
<evidence type="ECO:0000256" key="2">
    <source>
        <dbReference type="ARBA" id="ARBA00022692"/>
    </source>
</evidence>
<name>A0A8A4TGS1_SULCO</name>
<dbReference type="AlphaFoldDB" id="A0A8A4TGS1"/>
<dbReference type="EMBL" id="CP071793">
    <property type="protein sequence ID" value="QTD48404.1"/>
    <property type="molecule type" value="Genomic_DNA"/>
</dbReference>
<dbReference type="KEGG" id="scor:J3U87_22725"/>
<evidence type="ECO:0000256" key="3">
    <source>
        <dbReference type="ARBA" id="ARBA00022989"/>
    </source>
</evidence>
<keyword evidence="3 5" id="KW-1133">Transmembrane helix</keyword>
<feature type="transmembrane region" description="Helical" evidence="5">
    <location>
        <begin position="79"/>
        <end position="101"/>
    </location>
</feature>
<dbReference type="Pfam" id="PF13564">
    <property type="entry name" value="DoxX_2"/>
    <property type="match status" value="1"/>
</dbReference>
<keyword evidence="7" id="KW-1185">Reference proteome</keyword>
<evidence type="ECO:0000313" key="6">
    <source>
        <dbReference type="EMBL" id="QTD48404.1"/>
    </source>
</evidence>
<dbReference type="GO" id="GO:0016020">
    <property type="term" value="C:membrane"/>
    <property type="evidence" value="ECO:0007669"/>
    <property type="project" value="UniProtKB-SubCell"/>
</dbReference>
<evidence type="ECO:0000313" key="7">
    <source>
        <dbReference type="Proteomes" id="UP000663929"/>
    </source>
</evidence>
<feature type="transmembrane region" description="Helical" evidence="5">
    <location>
        <begin position="47"/>
        <end position="72"/>
    </location>
</feature>
<gene>
    <name evidence="6" type="ORF">J3U87_22725</name>
</gene>
<evidence type="ECO:0000256" key="5">
    <source>
        <dbReference type="SAM" id="Phobius"/>
    </source>
</evidence>
<organism evidence="6 7">
    <name type="scientific">Sulfidibacter corallicola</name>
    <dbReference type="NCBI Taxonomy" id="2818388"/>
    <lineage>
        <taxon>Bacteria</taxon>
        <taxon>Pseudomonadati</taxon>
        <taxon>Acidobacteriota</taxon>
        <taxon>Holophagae</taxon>
        <taxon>Acanthopleuribacterales</taxon>
        <taxon>Acanthopleuribacteraceae</taxon>
        <taxon>Sulfidibacter</taxon>
    </lineage>
</organism>
<evidence type="ECO:0000256" key="1">
    <source>
        <dbReference type="ARBA" id="ARBA00004141"/>
    </source>
</evidence>
<keyword evidence="2 5" id="KW-0812">Transmembrane</keyword>
<accession>A0A8A4TGS1</accession>
<feature type="transmembrane region" description="Helical" evidence="5">
    <location>
        <begin position="107"/>
        <end position="124"/>
    </location>
</feature>
<evidence type="ECO:0000256" key="4">
    <source>
        <dbReference type="ARBA" id="ARBA00023136"/>
    </source>
</evidence>
<dbReference type="InterPro" id="IPR032808">
    <property type="entry name" value="DoxX"/>
</dbReference>
<feature type="transmembrane region" description="Helical" evidence="5">
    <location>
        <begin position="7"/>
        <end position="27"/>
    </location>
</feature>
<dbReference type="RefSeq" id="WP_237378057.1">
    <property type="nucleotide sequence ID" value="NZ_CP071793.1"/>
</dbReference>
<keyword evidence="4 5" id="KW-0472">Membrane</keyword>
<dbReference type="Proteomes" id="UP000663929">
    <property type="component" value="Chromosome"/>
</dbReference>
<proteinExistence type="predicted"/>
<comment type="subcellular location">
    <subcellularLocation>
        <location evidence="1">Membrane</location>
        <topology evidence="1">Multi-pass membrane protein</topology>
    </subcellularLocation>
</comment>